<reference evidence="2 3" key="1">
    <citation type="journal article" date="2018" name="Sci. Rep.">
        <title>Genomic signatures of local adaptation to the degree of environmental predictability in rotifers.</title>
        <authorList>
            <person name="Franch-Gras L."/>
            <person name="Hahn C."/>
            <person name="Garcia-Roger E.M."/>
            <person name="Carmona M.J."/>
            <person name="Serra M."/>
            <person name="Gomez A."/>
        </authorList>
    </citation>
    <scope>NUCLEOTIDE SEQUENCE [LARGE SCALE GENOMIC DNA]</scope>
    <source>
        <strain evidence="2">HYR1</strain>
    </source>
</reference>
<dbReference type="OrthoDB" id="10146391at2759"/>
<keyword evidence="3" id="KW-1185">Reference proteome</keyword>
<sequence length="181" mass="20492">MFPIVDSETFVEFAMYISQRIGPIRYFRILDEKARPDTVLFVKFFTDQDNVKLFDYIFESPRETIVVEYPKMLVYMRSTRSTRPKWCRLVKPRGENKNKEQSEERLTEKSRPLDAAASEKSEGIAVAAESTGGETQVSGTDSAIGQPHGALGPGATPKRGNCVKPIPRPPRRIVTYHSSSY</sequence>
<organism evidence="2 3">
    <name type="scientific">Brachionus plicatilis</name>
    <name type="common">Marine rotifer</name>
    <name type="synonym">Brachionus muelleri</name>
    <dbReference type="NCBI Taxonomy" id="10195"/>
    <lineage>
        <taxon>Eukaryota</taxon>
        <taxon>Metazoa</taxon>
        <taxon>Spiralia</taxon>
        <taxon>Gnathifera</taxon>
        <taxon>Rotifera</taxon>
        <taxon>Eurotatoria</taxon>
        <taxon>Monogononta</taxon>
        <taxon>Pseudotrocha</taxon>
        <taxon>Ploima</taxon>
        <taxon>Brachionidae</taxon>
        <taxon>Brachionus</taxon>
    </lineage>
</organism>
<feature type="region of interest" description="Disordered" evidence="1">
    <location>
        <begin position="93"/>
        <end position="181"/>
    </location>
</feature>
<evidence type="ECO:0000313" key="2">
    <source>
        <dbReference type="EMBL" id="RNA13703.1"/>
    </source>
</evidence>
<comment type="caution">
    <text evidence="2">The sequence shown here is derived from an EMBL/GenBank/DDBJ whole genome shotgun (WGS) entry which is preliminary data.</text>
</comment>
<evidence type="ECO:0000256" key="1">
    <source>
        <dbReference type="SAM" id="MobiDB-lite"/>
    </source>
</evidence>
<name>A0A3M7QQZ5_BRAPC</name>
<gene>
    <name evidence="2" type="ORF">BpHYR1_002635</name>
</gene>
<proteinExistence type="predicted"/>
<feature type="compositionally biased region" description="Basic and acidic residues" evidence="1">
    <location>
        <begin position="93"/>
        <end position="122"/>
    </location>
</feature>
<dbReference type="EMBL" id="REGN01005342">
    <property type="protein sequence ID" value="RNA13703.1"/>
    <property type="molecule type" value="Genomic_DNA"/>
</dbReference>
<protein>
    <submittedName>
        <fullName evidence="2">Uncharacterized protein</fullName>
    </submittedName>
</protein>
<evidence type="ECO:0000313" key="3">
    <source>
        <dbReference type="Proteomes" id="UP000276133"/>
    </source>
</evidence>
<dbReference type="AlphaFoldDB" id="A0A3M7QQZ5"/>
<feature type="compositionally biased region" description="Polar residues" evidence="1">
    <location>
        <begin position="132"/>
        <end position="143"/>
    </location>
</feature>
<dbReference type="Proteomes" id="UP000276133">
    <property type="component" value="Unassembled WGS sequence"/>
</dbReference>
<accession>A0A3M7QQZ5</accession>